<evidence type="ECO:0000256" key="1">
    <source>
        <dbReference type="ARBA" id="ARBA00004370"/>
    </source>
</evidence>
<sequence length="155" mass="16420">MHSMVRKLGLVAAALATLSLTACYEQPRRVYRDDNVAYSSAPRGCAQCGVVDDVEQVYVEKGSSPLGAVIGAVAGGLLGNTIGKGDGRSAATVGGAVVGGVVGNQVGKRNGANDVAFRVRVRLDDGRWATVTQREDPQLRRGDYVEVRGDRVYRR</sequence>
<dbReference type="Proteomes" id="UP000518878">
    <property type="component" value="Unassembled WGS sequence"/>
</dbReference>
<comment type="subcellular location">
    <subcellularLocation>
        <location evidence="1">Membrane</location>
    </subcellularLocation>
</comment>
<comment type="caution">
    <text evidence="5">The sequence shown here is derived from an EMBL/GenBank/DDBJ whole genome shotgun (WGS) entry which is preliminary data.</text>
</comment>
<reference evidence="5 6" key="1">
    <citation type="journal article" date="2006" name="Int. J. Syst. Evol. Microbiol.">
        <title>Dyella yeojuensis sp. nov., isolated from greenhouse soil in Korea.</title>
        <authorList>
            <person name="Kim B.Y."/>
            <person name="Weon H.Y."/>
            <person name="Lee K.H."/>
            <person name="Seok S.J."/>
            <person name="Kwon S.W."/>
            <person name="Go S.J."/>
            <person name="Stackebrandt E."/>
        </authorList>
    </citation>
    <scope>NUCLEOTIDE SEQUENCE [LARGE SCALE GENOMIC DNA]</scope>
    <source>
        <strain evidence="5 6">DSM 17673</strain>
    </source>
</reference>
<keyword evidence="3" id="KW-0732">Signal</keyword>
<proteinExistence type="predicted"/>
<dbReference type="PANTHER" id="PTHR35603">
    <property type="match status" value="1"/>
</dbReference>
<name>A0A7X5TP55_9GAMM</name>
<keyword evidence="2" id="KW-0472">Membrane</keyword>
<feature type="chain" id="PRO_5031162884" evidence="3">
    <location>
        <begin position="23"/>
        <end position="155"/>
    </location>
</feature>
<dbReference type="InterPro" id="IPR008816">
    <property type="entry name" value="Gly_zipper_2TM_dom"/>
</dbReference>
<dbReference type="Pfam" id="PF05433">
    <property type="entry name" value="Rick_17kDa_Anti"/>
    <property type="match status" value="1"/>
</dbReference>
<feature type="domain" description="Glycine zipper 2TM" evidence="4">
    <location>
        <begin position="66"/>
        <end position="107"/>
    </location>
</feature>
<dbReference type="EMBL" id="JAAQTL010000001">
    <property type="protein sequence ID" value="NID14433.1"/>
    <property type="molecule type" value="Genomic_DNA"/>
</dbReference>
<dbReference type="GO" id="GO:0019867">
    <property type="term" value="C:outer membrane"/>
    <property type="evidence" value="ECO:0007669"/>
    <property type="project" value="InterPro"/>
</dbReference>
<dbReference type="PANTHER" id="PTHR35603:SF2">
    <property type="entry name" value="OUTER MEMBRANE LIPOPROTEIN"/>
    <property type="match status" value="1"/>
</dbReference>
<dbReference type="RefSeq" id="WP_166698148.1">
    <property type="nucleotide sequence ID" value="NZ_JAAQTL010000001.1"/>
</dbReference>
<gene>
    <name evidence="5" type="ORF">HBF32_03020</name>
</gene>
<dbReference type="PROSITE" id="PS51257">
    <property type="entry name" value="PROKAR_LIPOPROTEIN"/>
    <property type="match status" value="1"/>
</dbReference>
<evidence type="ECO:0000256" key="3">
    <source>
        <dbReference type="SAM" id="SignalP"/>
    </source>
</evidence>
<protein>
    <submittedName>
        <fullName evidence="5">Glycine zipper 2TM domain-containing protein</fullName>
    </submittedName>
</protein>
<evidence type="ECO:0000313" key="5">
    <source>
        <dbReference type="EMBL" id="NID14433.1"/>
    </source>
</evidence>
<keyword evidence="6" id="KW-1185">Reference proteome</keyword>
<evidence type="ECO:0000313" key="6">
    <source>
        <dbReference type="Proteomes" id="UP000518878"/>
    </source>
</evidence>
<dbReference type="AlphaFoldDB" id="A0A7X5TP55"/>
<evidence type="ECO:0000256" key="2">
    <source>
        <dbReference type="ARBA" id="ARBA00023136"/>
    </source>
</evidence>
<evidence type="ECO:0000259" key="4">
    <source>
        <dbReference type="Pfam" id="PF05433"/>
    </source>
</evidence>
<organism evidence="5 6">
    <name type="scientific">Luteibacter yeojuensis</name>
    <dbReference type="NCBI Taxonomy" id="345309"/>
    <lineage>
        <taxon>Bacteria</taxon>
        <taxon>Pseudomonadati</taxon>
        <taxon>Pseudomonadota</taxon>
        <taxon>Gammaproteobacteria</taxon>
        <taxon>Lysobacterales</taxon>
        <taxon>Rhodanobacteraceae</taxon>
        <taxon>Luteibacter</taxon>
    </lineage>
</organism>
<feature type="signal peptide" evidence="3">
    <location>
        <begin position="1"/>
        <end position="22"/>
    </location>
</feature>
<dbReference type="InterPro" id="IPR051407">
    <property type="entry name" value="Bact_OM_lipoprot/Surf_antigen"/>
</dbReference>
<accession>A0A7X5TP55</accession>